<accession>A0ABM1MUD5</accession>
<dbReference type="GeneID" id="108563890"/>
<evidence type="ECO:0000256" key="2">
    <source>
        <dbReference type="ARBA" id="ARBA00012732"/>
    </source>
</evidence>
<dbReference type="SMART" id="SM00263">
    <property type="entry name" value="LYZ1"/>
    <property type="match status" value="1"/>
</dbReference>
<dbReference type="Gene3D" id="1.10.530.10">
    <property type="match status" value="1"/>
</dbReference>
<keyword evidence="8" id="KW-1185">Reference proteome</keyword>
<organism evidence="8 9">
    <name type="scientific">Nicrophorus vespilloides</name>
    <name type="common">Boreal carrion beetle</name>
    <dbReference type="NCBI Taxonomy" id="110193"/>
    <lineage>
        <taxon>Eukaryota</taxon>
        <taxon>Metazoa</taxon>
        <taxon>Ecdysozoa</taxon>
        <taxon>Arthropoda</taxon>
        <taxon>Hexapoda</taxon>
        <taxon>Insecta</taxon>
        <taxon>Pterygota</taxon>
        <taxon>Neoptera</taxon>
        <taxon>Endopterygota</taxon>
        <taxon>Coleoptera</taxon>
        <taxon>Polyphaga</taxon>
        <taxon>Staphyliniformia</taxon>
        <taxon>Silphidae</taxon>
        <taxon>Nicrophorinae</taxon>
        <taxon>Nicrophorus</taxon>
    </lineage>
</organism>
<feature type="chain" id="PRO_5045941763" description="lysozyme" evidence="6">
    <location>
        <begin position="23"/>
        <end position="128"/>
    </location>
</feature>
<evidence type="ECO:0000313" key="9">
    <source>
        <dbReference type="RefSeq" id="XP_017778185.1"/>
    </source>
</evidence>
<evidence type="ECO:0000256" key="6">
    <source>
        <dbReference type="SAM" id="SignalP"/>
    </source>
</evidence>
<reference evidence="9" key="1">
    <citation type="submission" date="2025-08" db="UniProtKB">
        <authorList>
            <consortium name="RefSeq"/>
        </authorList>
    </citation>
    <scope>IDENTIFICATION</scope>
    <source>
        <tissue evidence="9">Whole Larva</tissue>
    </source>
</reference>
<feature type="signal peptide" evidence="6">
    <location>
        <begin position="1"/>
        <end position="22"/>
    </location>
</feature>
<keyword evidence="6" id="KW-0732">Signal</keyword>
<feature type="domain" description="Glycosyl hydrolases family 22 (GH22)" evidence="7">
    <location>
        <begin position="83"/>
        <end position="101"/>
    </location>
</feature>
<dbReference type="PROSITE" id="PS00128">
    <property type="entry name" value="GLYCOSYL_HYDROL_F22_1"/>
    <property type="match status" value="1"/>
</dbReference>
<keyword evidence="5" id="KW-0326">Glycosidase</keyword>
<dbReference type="InterPro" id="IPR023346">
    <property type="entry name" value="Lysozyme-like_dom_sf"/>
</dbReference>
<protein>
    <recommendedName>
        <fullName evidence="2">lysozyme</fullName>
        <ecNumber evidence="2">3.2.1.17</ecNumber>
    </recommendedName>
</protein>
<comment type="catalytic activity">
    <reaction evidence="1">
        <text>Hydrolysis of (1-&gt;4)-beta-linkages between N-acetylmuramic acid and N-acetyl-D-glucosamine residues in a peptidoglycan and between N-acetyl-D-glucosamine residues in chitodextrins.</text>
        <dbReference type="EC" id="3.2.1.17"/>
    </reaction>
</comment>
<gene>
    <name evidence="9" type="primary">LOC108563890</name>
</gene>
<evidence type="ECO:0000256" key="4">
    <source>
        <dbReference type="ARBA" id="ARBA00023157"/>
    </source>
</evidence>
<dbReference type="PROSITE" id="PS51348">
    <property type="entry name" value="GLYCOSYL_HYDROL_F22_2"/>
    <property type="match status" value="1"/>
</dbReference>
<dbReference type="Proteomes" id="UP000695000">
    <property type="component" value="Unplaced"/>
</dbReference>
<keyword evidence="4" id="KW-1015">Disulfide bond</keyword>
<sequence length="128" mass="14402">MRPSSALVVLLVAVSLEGKVIGVNELRLALMDFVVPEWMIPIFICIAQHESKFNTSFESLDGRKHGIFGIQNRLWCSPPGIGCGITCDSLRNEDLGNDVRCALQVFLETDRFLGQGWKAWDTYKFCHL</sequence>
<dbReference type="InterPro" id="IPR001916">
    <property type="entry name" value="Glyco_hydro_22"/>
</dbReference>
<proteinExistence type="predicted"/>
<keyword evidence="3" id="KW-0081">Bacteriolytic enzyme</keyword>
<evidence type="ECO:0000259" key="7">
    <source>
        <dbReference type="PROSITE" id="PS00128"/>
    </source>
</evidence>
<evidence type="ECO:0000256" key="3">
    <source>
        <dbReference type="ARBA" id="ARBA00022638"/>
    </source>
</evidence>
<dbReference type="Pfam" id="PF00062">
    <property type="entry name" value="Lys"/>
    <property type="match status" value="1"/>
</dbReference>
<evidence type="ECO:0000256" key="1">
    <source>
        <dbReference type="ARBA" id="ARBA00000632"/>
    </source>
</evidence>
<keyword evidence="5" id="KW-0378">Hydrolase</keyword>
<dbReference type="InterPro" id="IPR019799">
    <property type="entry name" value="Glyco_hydro_22_CS"/>
</dbReference>
<name>A0ABM1MUD5_NICVS</name>
<dbReference type="PANTHER" id="PTHR11407:SF63">
    <property type="entry name" value="LYSOZYME C"/>
    <property type="match status" value="1"/>
</dbReference>
<dbReference type="PANTHER" id="PTHR11407">
    <property type="entry name" value="LYSOZYME C"/>
    <property type="match status" value="1"/>
</dbReference>
<dbReference type="EC" id="3.2.1.17" evidence="2"/>
<evidence type="ECO:0000256" key="5">
    <source>
        <dbReference type="ARBA" id="ARBA00023295"/>
    </source>
</evidence>
<dbReference type="RefSeq" id="XP_017778185.1">
    <property type="nucleotide sequence ID" value="XM_017922696.1"/>
</dbReference>
<dbReference type="SUPFAM" id="SSF53955">
    <property type="entry name" value="Lysozyme-like"/>
    <property type="match status" value="1"/>
</dbReference>
<keyword evidence="3" id="KW-0929">Antimicrobial</keyword>
<evidence type="ECO:0000313" key="8">
    <source>
        <dbReference type="Proteomes" id="UP000695000"/>
    </source>
</evidence>